<evidence type="ECO:0000313" key="10">
    <source>
        <dbReference type="Proteomes" id="UP000029622"/>
    </source>
</evidence>
<gene>
    <name evidence="9" type="ORF">Y919_04040</name>
</gene>
<accession>A0A096BIZ9</accession>
<dbReference type="PANTHER" id="PTHR33778">
    <property type="entry name" value="PROTEIN MGTC"/>
    <property type="match status" value="1"/>
</dbReference>
<dbReference type="STRING" id="1156417.Y919_04040"/>
<dbReference type="PANTHER" id="PTHR33778:SF1">
    <property type="entry name" value="MAGNESIUM TRANSPORTER YHID-RELATED"/>
    <property type="match status" value="1"/>
</dbReference>
<dbReference type="InterPro" id="IPR049177">
    <property type="entry name" value="MgtC_SapB_SrpB_YhiD_N"/>
</dbReference>
<feature type="transmembrane region" description="Helical" evidence="7">
    <location>
        <begin position="7"/>
        <end position="23"/>
    </location>
</feature>
<dbReference type="GO" id="GO:0008168">
    <property type="term" value="F:methyltransferase activity"/>
    <property type="evidence" value="ECO:0007669"/>
    <property type="project" value="UniProtKB-KW"/>
</dbReference>
<dbReference type="InterPro" id="IPR003416">
    <property type="entry name" value="MgtC/SapB/SrpB/YhiD_fam"/>
</dbReference>
<dbReference type="Pfam" id="PF13291">
    <property type="entry name" value="ACT_4"/>
    <property type="match status" value="1"/>
</dbReference>
<evidence type="ECO:0000256" key="5">
    <source>
        <dbReference type="ARBA" id="ARBA00022989"/>
    </source>
</evidence>
<dbReference type="InterPro" id="IPR045865">
    <property type="entry name" value="ACT-like_dom_sf"/>
</dbReference>
<evidence type="ECO:0000256" key="7">
    <source>
        <dbReference type="SAM" id="Phobius"/>
    </source>
</evidence>
<evidence type="ECO:0000256" key="6">
    <source>
        <dbReference type="ARBA" id="ARBA00023136"/>
    </source>
</evidence>
<comment type="caution">
    <text evidence="9">The sequence shown here is derived from an EMBL/GenBank/DDBJ whole genome shotgun (WGS) entry which is preliminary data.</text>
</comment>
<dbReference type="InterPro" id="IPR002912">
    <property type="entry name" value="ACT_dom"/>
</dbReference>
<comment type="subcellular location">
    <subcellularLocation>
        <location evidence="1">Cell membrane</location>
        <topology evidence="1">Multi-pass membrane protein</topology>
    </subcellularLocation>
</comment>
<evidence type="ECO:0000256" key="3">
    <source>
        <dbReference type="ARBA" id="ARBA00022475"/>
    </source>
</evidence>
<keyword evidence="9" id="KW-0489">Methyltransferase</keyword>
<dbReference type="PRINTS" id="PR01837">
    <property type="entry name" value="MGTCSAPBPROT"/>
</dbReference>
<protein>
    <submittedName>
        <fullName evidence="9">Methyltransferase</fullName>
    </submittedName>
</protein>
<keyword evidence="5 7" id="KW-1133">Transmembrane helix</keyword>
<dbReference type="EMBL" id="AZTB01000013">
    <property type="protein sequence ID" value="KGG80842.1"/>
    <property type="molecule type" value="Genomic_DNA"/>
</dbReference>
<evidence type="ECO:0000256" key="1">
    <source>
        <dbReference type="ARBA" id="ARBA00004651"/>
    </source>
</evidence>
<reference evidence="9 10" key="1">
    <citation type="submission" date="2013-12" db="EMBL/GenBank/DDBJ databases">
        <title>Draft genome sequence of Caloranaerobacter sp. H53214.</title>
        <authorList>
            <person name="Jiang L.J."/>
            <person name="Shao Z.Z."/>
            <person name="Long M.N."/>
        </authorList>
    </citation>
    <scope>NUCLEOTIDE SEQUENCE [LARGE SCALE GENOMIC DNA]</scope>
    <source>
        <strain evidence="9 10">H53214</strain>
    </source>
</reference>
<dbReference type="SUPFAM" id="SSF55021">
    <property type="entry name" value="ACT-like"/>
    <property type="match status" value="1"/>
</dbReference>
<feature type="domain" description="ACT" evidence="8">
    <location>
        <begin position="148"/>
        <end position="220"/>
    </location>
</feature>
<sequence>MLTIKQIFIRLFLSILLSGLIGMERESIRRPAGFRTHILVCVGSTLVMLTGIYIVDLYNYKSNMDVTRLGAQVISGIGFLGAGTIIREGMSVKGLTTAAGLWAVACIGIAIGAGFYVAAILTALLVFITLLAFTKFEKHIKTRRNYVYIRIVSVNQPGQLGKIGSITGKYGISIKNIELESQDNNMIVITLLMQIPDKSVKLDLLNELTGIENILEVYEC</sequence>
<dbReference type="AlphaFoldDB" id="A0A096BIZ9"/>
<feature type="transmembrane region" description="Helical" evidence="7">
    <location>
        <begin position="35"/>
        <end position="54"/>
    </location>
</feature>
<evidence type="ECO:0000256" key="2">
    <source>
        <dbReference type="ARBA" id="ARBA00009298"/>
    </source>
</evidence>
<dbReference type="Gene3D" id="3.30.70.260">
    <property type="match status" value="1"/>
</dbReference>
<organism evidence="9 10">
    <name type="scientific">Caloranaerobacter azorensis H53214</name>
    <dbReference type="NCBI Taxonomy" id="1156417"/>
    <lineage>
        <taxon>Bacteria</taxon>
        <taxon>Bacillati</taxon>
        <taxon>Bacillota</taxon>
        <taxon>Tissierellia</taxon>
        <taxon>Tissierellales</taxon>
        <taxon>Thermohalobacteraceae</taxon>
        <taxon>Caloranaerobacter</taxon>
    </lineage>
</organism>
<keyword evidence="9" id="KW-0808">Transferase</keyword>
<proteinExistence type="inferred from homology"/>
<feature type="transmembrane region" description="Helical" evidence="7">
    <location>
        <begin position="66"/>
        <end position="86"/>
    </location>
</feature>
<name>A0A096BIZ9_9FIRM</name>
<feature type="transmembrane region" description="Helical" evidence="7">
    <location>
        <begin position="101"/>
        <end position="134"/>
    </location>
</feature>
<keyword evidence="3" id="KW-1003">Cell membrane</keyword>
<comment type="similarity">
    <text evidence="2">Belongs to the MgtC/SapB family.</text>
</comment>
<keyword evidence="6 7" id="KW-0472">Membrane</keyword>
<evidence type="ECO:0000259" key="8">
    <source>
        <dbReference type="PROSITE" id="PS51671"/>
    </source>
</evidence>
<dbReference type="GO" id="GO:0005886">
    <property type="term" value="C:plasma membrane"/>
    <property type="evidence" value="ECO:0007669"/>
    <property type="project" value="UniProtKB-SubCell"/>
</dbReference>
<evidence type="ECO:0000313" key="9">
    <source>
        <dbReference type="EMBL" id="KGG80842.1"/>
    </source>
</evidence>
<dbReference type="PROSITE" id="PS51671">
    <property type="entry name" value="ACT"/>
    <property type="match status" value="1"/>
</dbReference>
<keyword evidence="4 7" id="KW-0812">Transmembrane</keyword>
<dbReference type="RefSeq" id="WP_035162679.1">
    <property type="nucleotide sequence ID" value="NZ_AZTB01000013.1"/>
</dbReference>
<evidence type="ECO:0000256" key="4">
    <source>
        <dbReference type="ARBA" id="ARBA00022692"/>
    </source>
</evidence>
<dbReference type="GO" id="GO:0032259">
    <property type="term" value="P:methylation"/>
    <property type="evidence" value="ECO:0007669"/>
    <property type="project" value="UniProtKB-KW"/>
</dbReference>
<dbReference type="Proteomes" id="UP000029622">
    <property type="component" value="Unassembled WGS sequence"/>
</dbReference>
<dbReference type="Pfam" id="PF02308">
    <property type="entry name" value="MgtC"/>
    <property type="match status" value="1"/>
</dbReference>